<dbReference type="Pfam" id="PF23559">
    <property type="entry name" value="WHD_DRP"/>
    <property type="match status" value="1"/>
</dbReference>
<dbReference type="EMBL" id="OZ075135">
    <property type="protein sequence ID" value="CAL4998599.1"/>
    <property type="molecule type" value="Genomic_DNA"/>
</dbReference>
<dbReference type="InterPro" id="IPR036388">
    <property type="entry name" value="WH-like_DNA-bd_sf"/>
</dbReference>
<dbReference type="Gene3D" id="3.80.10.10">
    <property type="entry name" value="Ribonuclease Inhibitor"/>
    <property type="match status" value="1"/>
</dbReference>
<keyword evidence="4" id="KW-0547">Nucleotide-binding</keyword>
<evidence type="ECO:0000256" key="5">
    <source>
        <dbReference type="ARBA" id="ARBA00022821"/>
    </source>
</evidence>
<dbReference type="Proteomes" id="UP001497457">
    <property type="component" value="Chromosome 25rd"/>
</dbReference>
<evidence type="ECO:0000256" key="1">
    <source>
        <dbReference type="ARBA" id="ARBA00008894"/>
    </source>
</evidence>
<dbReference type="InterPro" id="IPR042197">
    <property type="entry name" value="Apaf_helical"/>
</dbReference>
<dbReference type="PANTHER" id="PTHR23155">
    <property type="entry name" value="DISEASE RESISTANCE PROTEIN RP"/>
    <property type="match status" value="1"/>
</dbReference>
<keyword evidence="3" id="KW-0677">Repeat</keyword>
<dbReference type="InterPro" id="IPR001810">
    <property type="entry name" value="F-box_dom"/>
</dbReference>
<evidence type="ECO:0000256" key="2">
    <source>
        <dbReference type="ARBA" id="ARBA00022614"/>
    </source>
</evidence>
<dbReference type="Gene3D" id="3.40.50.300">
    <property type="entry name" value="P-loop containing nucleotide triphosphate hydrolases"/>
    <property type="match status" value="1"/>
</dbReference>
<dbReference type="AlphaFoldDB" id="A0ABC9BBK9"/>
<dbReference type="PANTHER" id="PTHR23155:SF1167">
    <property type="entry name" value="OS08G0412100 PROTEIN"/>
    <property type="match status" value="1"/>
</dbReference>
<protein>
    <recommendedName>
        <fullName evidence="7">F-box domain-containing protein</fullName>
    </recommendedName>
</protein>
<dbReference type="InterPro" id="IPR055414">
    <property type="entry name" value="LRR_R13L4/SHOC2-like"/>
</dbReference>
<name>A0ABC9BBK9_9POAL</name>
<dbReference type="InterPro" id="IPR044974">
    <property type="entry name" value="Disease_R_plants"/>
</dbReference>
<keyword evidence="9" id="KW-1185">Reference proteome</keyword>
<dbReference type="Gene3D" id="1.10.10.10">
    <property type="entry name" value="Winged helix-like DNA-binding domain superfamily/Winged helix DNA-binding domain"/>
    <property type="match status" value="1"/>
</dbReference>
<reference evidence="8 9" key="2">
    <citation type="submission" date="2024-10" db="EMBL/GenBank/DDBJ databases">
        <authorList>
            <person name="Ryan C."/>
        </authorList>
    </citation>
    <scope>NUCLEOTIDE SEQUENCE [LARGE SCALE GENOMIC DNA]</scope>
</reference>
<keyword evidence="2" id="KW-0433">Leucine-rich repeat</keyword>
<dbReference type="Pfam" id="PF18052">
    <property type="entry name" value="Rx_N"/>
    <property type="match status" value="1"/>
</dbReference>
<accession>A0ABC9BBK9</accession>
<dbReference type="Pfam" id="PF00931">
    <property type="entry name" value="NB-ARC"/>
    <property type="match status" value="1"/>
</dbReference>
<dbReference type="InterPro" id="IPR038005">
    <property type="entry name" value="RX-like_CC"/>
</dbReference>
<comment type="similarity">
    <text evidence="1">Belongs to the disease resistance NB-LRR family.</text>
</comment>
<dbReference type="Gene3D" id="1.20.5.4130">
    <property type="match status" value="1"/>
</dbReference>
<dbReference type="InterPro" id="IPR041118">
    <property type="entry name" value="Rx_N"/>
</dbReference>
<dbReference type="GO" id="GO:0002758">
    <property type="term" value="P:innate immune response-activating signaling pathway"/>
    <property type="evidence" value="ECO:0007669"/>
    <property type="project" value="UniProtKB-ARBA"/>
</dbReference>
<dbReference type="Gene3D" id="1.10.8.430">
    <property type="entry name" value="Helical domain of apoptotic protease-activating factors"/>
    <property type="match status" value="1"/>
</dbReference>
<evidence type="ECO:0000259" key="7">
    <source>
        <dbReference type="PROSITE" id="PS50181"/>
    </source>
</evidence>
<dbReference type="InterPro" id="IPR032675">
    <property type="entry name" value="LRR_dom_sf"/>
</dbReference>
<gene>
    <name evidence="8" type="ORF">URODEC1_LOCUS63900</name>
</gene>
<evidence type="ECO:0000256" key="4">
    <source>
        <dbReference type="ARBA" id="ARBA00022741"/>
    </source>
</evidence>
<proteinExistence type="inferred from homology"/>
<dbReference type="GO" id="GO:0000166">
    <property type="term" value="F:nucleotide binding"/>
    <property type="evidence" value="ECO:0007669"/>
    <property type="project" value="UniProtKB-KW"/>
</dbReference>
<organism evidence="8 9">
    <name type="scientific">Urochloa decumbens</name>
    <dbReference type="NCBI Taxonomy" id="240449"/>
    <lineage>
        <taxon>Eukaryota</taxon>
        <taxon>Viridiplantae</taxon>
        <taxon>Streptophyta</taxon>
        <taxon>Embryophyta</taxon>
        <taxon>Tracheophyta</taxon>
        <taxon>Spermatophyta</taxon>
        <taxon>Magnoliopsida</taxon>
        <taxon>Liliopsida</taxon>
        <taxon>Poales</taxon>
        <taxon>Poaceae</taxon>
        <taxon>PACMAD clade</taxon>
        <taxon>Panicoideae</taxon>
        <taxon>Panicodae</taxon>
        <taxon>Paniceae</taxon>
        <taxon>Melinidinae</taxon>
        <taxon>Urochloa</taxon>
    </lineage>
</organism>
<dbReference type="GO" id="GO:0009626">
    <property type="term" value="P:plant-type hypersensitive response"/>
    <property type="evidence" value="ECO:0007669"/>
    <property type="project" value="UniProtKB-ARBA"/>
</dbReference>
<dbReference type="Pfam" id="PF23598">
    <property type="entry name" value="LRR_14"/>
    <property type="match status" value="1"/>
</dbReference>
<dbReference type="InterPro" id="IPR002182">
    <property type="entry name" value="NB-ARC"/>
</dbReference>
<dbReference type="PRINTS" id="PR00364">
    <property type="entry name" value="DISEASERSIST"/>
</dbReference>
<dbReference type="PROSITE" id="PS50181">
    <property type="entry name" value="FBOX"/>
    <property type="match status" value="1"/>
</dbReference>
<evidence type="ECO:0000256" key="6">
    <source>
        <dbReference type="ARBA" id="ARBA00023054"/>
    </source>
</evidence>
<feature type="domain" description="F-box" evidence="7">
    <location>
        <begin position="253"/>
        <end position="302"/>
    </location>
</feature>
<dbReference type="InterPro" id="IPR027417">
    <property type="entry name" value="P-loop_NTPase"/>
</dbReference>
<dbReference type="InterPro" id="IPR058922">
    <property type="entry name" value="WHD_DRP"/>
</dbReference>
<dbReference type="SUPFAM" id="SSF52058">
    <property type="entry name" value="L domain-like"/>
    <property type="match status" value="1"/>
</dbReference>
<dbReference type="GO" id="GO:0042742">
    <property type="term" value="P:defense response to bacterium"/>
    <property type="evidence" value="ECO:0007669"/>
    <property type="project" value="UniProtKB-ARBA"/>
</dbReference>
<reference evidence="9" key="1">
    <citation type="submission" date="2024-06" db="EMBL/GenBank/DDBJ databases">
        <authorList>
            <person name="Ryan C."/>
        </authorList>
    </citation>
    <scope>NUCLEOTIDE SEQUENCE [LARGE SCALE GENOMIC DNA]</scope>
</reference>
<dbReference type="SUPFAM" id="SSF52540">
    <property type="entry name" value="P-loop containing nucleoside triphosphate hydrolases"/>
    <property type="match status" value="1"/>
</dbReference>
<evidence type="ECO:0000313" key="8">
    <source>
        <dbReference type="EMBL" id="CAL4998599.1"/>
    </source>
</evidence>
<sequence length="978" mass="111393">MVDVTASALMGVINPLLDKLSVLLEKDHVNLKGVNQNIAFLRDELSSMNTVLAMVAESDEVNPLVNEWMCQLRELAYDVEDCIEIFMHHLNRDGACDRFIDKMISKIITLKACYQIGDQINELKERALEVSDRRKRYELSLSGQCSKSVVIDPRWPALFEEGDMFVGIDSQRDILVKWLTDDRDSHPQRMVVSVVGLGGLGKTTLANCVFRRIISQFDCTAFVSVSRSPNVNKVLVDVLLQLLKSSPTTEDQNRDIMGIPQDLYLRTLGYLELVNMIREHLQNKRYLVIIDDIWSKQAWKDIECGFPHNSTASRIITTTRIQDVAKGCSSPHSNYVYPMKHLDNDDSRRLFLKRVFYEGDCLLELKEVIDDILRKCDGLPLAIVNIASLLASIPISKKQWERVRNSLFSALKQSHELEVVKRILLLSYYDLPHYLKICLLDLSLFPEDHEIDRLRLIRRWMAEGFIVQQRGQCLEDTGENYINELINRNMIQPVDINYSGRPRACRVHDIMHDLIISISLKENFATIVDNHKPSPLAYKIRRLTIVGNCEEQNLWQGTNILSHVRSLSIFGAVKKMPSLMDFQVLRVLDLHDWSNLEDGDIGSVGNLIHLRYLSLSNSNISKVPQQIERLKHLQTLDLRCTRIEELPATVAQLRKLVRLFLPSGVGLPNGFSNMEALEELSSLDVSRNSPEIVLELGNLTKLKVLGIEWYLGGSILDKARFKQSLASLFCRLGERNLQFLSFTSNSDSSVDFLIDSWCPPPRHLQTLIMCGLTVPIFSRLPKWISSLFELTHLEIFIEEISLGDLRVLRGLPALLCLRIYLNESPQETLTISPFGFQFLEELCFYPLDGNLASLYSRNRKKGLSLMFEAGAMPRLELLHFRFAAHGSFDFGISHLISLRHLRVFINCRGVSAREVDAAEAAIRNAAALLPNRPQPGIFRAHEGAMVQEEHRDGTDHVPEQLDGSRCRQKKIRISSFGA</sequence>
<keyword evidence="5" id="KW-0611">Plant defense</keyword>
<evidence type="ECO:0000256" key="3">
    <source>
        <dbReference type="ARBA" id="ARBA00022737"/>
    </source>
</evidence>
<dbReference type="FunFam" id="1.10.10.10:FF:000322">
    <property type="entry name" value="Probable disease resistance protein At1g63360"/>
    <property type="match status" value="1"/>
</dbReference>
<dbReference type="CDD" id="cd14798">
    <property type="entry name" value="RX-CC_like"/>
    <property type="match status" value="1"/>
</dbReference>
<keyword evidence="6" id="KW-0175">Coiled coil</keyword>
<evidence type="ECO:0000313" key="9">
    <source>
        <dbReference type="Proteomes" id="UP001497457"/>
    </source>
</evidence>